<accession>A0A656ARR3</accession>
<dbReference type="Proteomes" id="UP000041770">
    <property type="component" value="Unassembled WGS sequence"/>
</dbReference>
<protein>
    <submittedName>
        <fullName evidence="1">Uncharacterized protein</fullName>
    </submittedName>
</protein>
<proteinExistence type="predicted"/>
<name>A0A656ARR3_VIBCL</name>
<evidence type="ECO:0000313" key="2">
    <source>
        <dbReference type="Proteomes" id="UP000041770"/>
    </source>
</evidence>
<organism evidence="1 2">
    <name type="scientific">Vibrio cholerae</name>
    <dbReference type="NCBI Taxonomy" id="666"/>
    <lineage>
        <taxon>Bacteria</taxon>
        <taxon>Pseudomonadati</taxon>
        <taxon>Pseudomonadota</taxon>
        <taxon>Gammaproteobacteria</taxon>
        <taxon>Vibrionales</taxon>
        <taxon>Vibrionaceae</taxon>
        <taxon>Vibrio</taxon>
    </lineage>
</organism>
<reference evidence="1 2" key="1">
    <citation type="submission" date="2015-07" db="EMBL/GenBank/DDBJ databases">
        <authorList>
            <consortium name="Pathogen Informatics"/>
        </authorList>
    </citation>
    <scope>NUCLEOTIDE SEQUENCE [LARGE SCALE GENOMIC DNA]</scope>
    <source>
        <strain evidence="1 2">A316</strain>
    </source>
</reference>
<dbReference type="AlphaFoldDB" id="A0A656ARR3"/>
<evidence type="ECO:0000313" key="1">
    <source>
        <dbReference type="EMBL" id="CSD30293.1"/>
    </source>
</evidence>
<gene>
    <name evidence="1" type="ORF">ERS013200_03837</name>
</gene>
<sequence length="33" mass="3606">MGNPTLNSLNLYTLISFVLPLCPVQQDSSITEP</sequence>
<dbReference type="EMBL" id="CWQY01000047">
    <property type="protein sequence ID" value="CSD30293.1"/>
    <property type="molecule type" value="Genomic_DNA"/>
</dbReference>